<feature type="compositionally biased region" description="Low complexity" evidence="1">
    <location>
        <begin position="547"/>
        <end position="560"/>
    </location>
</feature>
<dbReference type="AlphaFoldDB" id="A0A086TE23"/>
<evidence type="ECO:0008006" key="5">
    <source>
        <dbReference type="Google" id="ProtNLM"/>
    </source>
</evidence>
<evidence type="ECO:0000256" key="1">
    <source>
        <dbReference type="SAM" id="MobiDB-lite"/>
    </source>
</evidence>
<keyword evidence="2" id="KW-1133">Transmembrane helix</keyword>
<protein>
    <recommendedName>
        <fullName evidence="5">Transmembrane protein</fullName>
    </recommendedName>
</protein>
<name>A0A086TE23_HAPC1</name>
<organism evidence="3 4">
    <name type="scientific">Hapsidospora chrysogenum (strain ATCC 11550 / CBS 779.69 / DSM 880 / IAM 14645 / JCM 23072 / IMI 49137)</name>
    <name type="common">Acremonium chrysogenum</name>
    <dbReference type="NCBI Taxonomy" id="857340"/>
    <lineage>
        <taxon>Eukaryota</taxon>
        <taxon>Fungi</taxon>
        <taxon>Dikarya</taxon>
        <taxon>Ascomycota</taxon>
        <taxon>Pezizomycotina</taxon>
        <taxon>Sordariomycetes</taxon>
        <taxon>Hypocreomycetidae</taxon>
        <taxon>Hypocreales</taxon>
        <taxon>Bionectriaceae</taxon>
        <taxon>Hapsidospora</taxon>
    </lineage>
</organism>
<keyword evidence="2" id="KW-0812">Transmembrane</keyword>
<proteinExistence type="predicted"/>
<feature type="region of interest" description="Disordered" evidence="1">
    <location>
        <begin position="219"/>
        <end position="240"/>
    </location>
</feature>
<feature type="region of interest" description="Disordered" evidence="1">
    <location>
        <begin position="512"/>
        <end position="586"/>
    </location>
</feature>
<evidence type="ECO:0000313" key="4">
    <source>
        <dbReference type="Proteomes" id="UP000029964"/>
    </source>
</evidence>
<feature type="transmembrane region" description="Helical" evidence="2">
    <location>
        <begin position="472"/>
        <end position="492"/>
    </location>
</feature>
<reference evidence="4" key="1">
    <citation type="journal article" date="2014" name="Genome Announc.">
        <title>Genome sequence and annotation of Acremonium chrysogenum, producer of the beta-lactam antibiotic cephalosporin C.</title>
        <authorList>
            <person name="Terfehr D."/>
            <person name="Dahlmann T.A."/>
            <person name="Specht T."/>
            <person name="Zadra I."/>
            <person name="Kuernsteiner H."/>
            <person name="Kueck U."/>
        </authorList>
    </citation>
    <scope>NUCLEOTIDE SEQUENCE [LARGE SCALE GENOMIC DNA]</scope>
    <source>
        <strain evidence="4">ATCC 11550 / CBS 779.69 / DSM 880 / IAM 14645 / JCM 23072 / IMI 49137</strain>
    </source>
</reference>
<keyword evidence="4" id="KW-1185">Reference proteome</keyword>
<feature type="compositionally biased region" description="Basic and acidic residues" evidence="1">
    <location>
        <begin position="630"/>
        <end position="651"/>
    </location>
</feature>
<dbReference type="OrthoDB" id="5239590at2759"/>
<accession>A0A086TE23</accession>
<sequence length="690" mass="75922">MNFGGCHTAEQLDGTWCEDIWRSLKLQRTSRKPVRYAGIGHTTLWHETAHLVGERRGAVKDTAPVNQELILSQRQKRVLHSLPPIRADPVRLMTDLPSLPQVMSRFGGSRCGSVKLTGVGADFPRPAANDEREWELSGWDEGTPQIHGGKRRAERGRMFVGQSCWRMACEELLMGFDDYRPIDMDFSMESAVRPLSRLAGPLAMSAQGQPCPPSMDRCLPTHHPFSSSRRQTTKPRDPTSDARMWAARLAVGLSLAGRAASVLVTEGSPCRSLCGNTPDSTTEDDIVCPDTSFAEEDAGIVYQQCVTCELTSNYHTEDNRTDVDALLYNLRYSLSYCVFGVPENDDVISGPCQTSQACEDFLPGFTHKNLSTNIDSYDHCENWPESVEEDDARHNNFQTCTTCLRVQGYHYLANFVTVLEASCQQKPEPGVSVAIEGDVFSSDYANVTDPTPEATVDPDWFDNGPLNVGAKAGIAAGGVVVLLALAGCCIVWRGKRRRRAFLRNYDPGKSNLRTRAAKGWPSPLQVQGMQDVSDTPLSQRPLRAWDDSPQSSRSDQPFPRYVSPYSSHYGSPVSASDGHPPMPQWPVLGATEQQMLAQMQAAQQKQESQRSVNIGLALGGDTPVDNGAPKGKDKAAAEEEAYEMHRVDSSRRSGTVSSNSPTTPSEPYFSHSRTYSGSYRNFSGRRGSGI</sequence>
<feature type="compositionally biased region" description="Polar residues" evidence="1">
    <location>
        <begin position="524"/>
        <end position="538"/>
    </location>
</feature>
<dbReference type="EMBL" id="JPKY01000008">
    <property type="protein sequence ID" value="KFH47605.1"/>
    <property type="molecule type" value="Genomic_DNA"/>
</dbReference>
<dbReference type="HOGENOM" id="CLU_398989_0_0_1"/>
<feature type="region of interest" description="Disordered" evidence="1">
    <location>
        <begin position="619"/>
        <end position="690"/>
    </location>
</feature>
<dbReference type="Proteomes" id="UP000029964">
    <property type="component" value="Unassembled WGS sequence"/>
</dbReference>
<keyword evidence="2" id="KW-0472">Membrane</keyword>
<comment type="caution">
    <text evidence="3">The sequence shown here is derived from an EMBL/GenBank/DDBJ whole genome shotgun (WGS) entry which is preliminary data.</text>
</comment>
<evidence type="ECO:0000256" key="2">
    <source>
        <dbReference type="SAM" id="Phobius"/>
    </source>
</evidence>
<feature type="compositionally biased region" description="Polar residues" evidence="1">
    <location>
        <begin position="661"/>
        <end position="681"/>
    </location>
</feature>
<gene>
    <name evidence="3" type="ORF">ACRE_014830</name>
</gene>
<evidence type="ECO:0000313" key="3">
    <source>
        <dbReference type="EMBL" id="KFH47605.1"/>
    </source>
</evidence>